<gene>
    <name evidence="1" type="ORF">FD50_GL000936</name>
</gene>
<evidence type="ECO:0000313" key="2">
    <source>
        <dbReference type="Proteomes" id="UP000051166"/>
    </source>
</evidence>
<dbReference type="OrthoDB" id="9803907at2"/>
<dbReference type="Proteomes" id="UP000051166">
    <property type="component" value="Unassembled WGS sequence"/>
</dbReference>
<keyword evidence="1" id="KW-0436">Ligase</keyword>
<accession>A0A0R1V7W7</accession>
<dbReference type="SUPFAM" id="SSF56059">
    <property type="entry name" value="Glutathione synthetase ATP-binding domain-like"/>
    <property type="match status" value="1"/>
</dbReference>
<dbReference type="Gene3D" id="3.30.590.20">
    <property type="match status" value="1"/>
</dbReference>
<dbReference type="PATRIC" id="fig|1423801.4.peg.952"/>
<evidence type="ECO:0000313" key="1">
    <source>
        <dbReference type="EMBL" id="KRL97979.1"/>
    </source>
</evidence>
<comment type="caution">
    <text evidence="1">The sequence shown here is derived from an EMBL/GenBank/DDBJ whole genome shotgun (WGS) entry which is preliminary data.</text>
</comment>
<keyword evidence="2" id="KW-1185">Reference proteome</keyword>
<proteinExistence type="predicted"/>
<dbReference type="RefSeq" id="WP_056960929.1">
    <property type="nucleotide sequence ID" value="NZ_AZFQ01000044.1"/>
</dbReference>
<sequence length="679" mass="76682">MEYDEIGKQIDSAKLMGAFKALRWQLKQSRKVAEIVAGKSSEASKIPLKQSERCTFFAKDALLELSTHAGMSKGKVFSEFELLLRLVQSALEPEKRIQAFSESNSSQNTTTFYWNIPEQLFKTLYDNQYQHLKIDYLVFRNQLALKVLQQLVAHHWLLTYLTGCTPFLTVENQTATPQRSAVRAGAGVPEKPVDYRTLSAYIKTRPAFATGFDLTTTQLENKGVQIESVRSFKLTGIELNPFEKTGFKAELLDLLSVMTAYFMCTTGIAEQELTPKIQAACKFEQVVARENPFAQSACYKKAQQFIASLLHFVAQTQLQIYQGGLEKLQNLVTDSMQTPAAKLLRSGREIDAFFLKGGQSTAGKTKVTANMQFLLKAALKEGKDFEIISQEEQLLRIENKLVLNGITDAQTSALYAKIWHARLLCQQLVQSRGIGVPNTWTITNPAEIDEIYELIKESAIVVKGSFTAGALTFRNVPARKVFRQTVHGFLKKKQKCVIEQYQGGAAYRVLLVKGQAISMLERIPQNIVGDGHSPVSELITRKQKRYAQIERDFPFDNLQQSNLILQGRKETSILARGEQLFLRYDATTGTGEEYLECLSEMDKSYLQKIRELAQILHLQNGAIDIILPNLYQPLREKDAREQFIFLNAHAEPSLTLHEHTLMQQDAPVAEKMLQLLLEC</sequence>
<reference evidence="1 2" key="1">
    <citation type="journal article" date="2015" name="Genome Announc.">
        <title>Expanding the biotechnology potential of lactobacilli through comparative genomics of 213 strains and associated genera.</title>
        <authorList>
            <person name="Sun Z."/>
            <person name="Harris H.M."/>
            <person name="McCann A."/>
            <person name="Guo C."/>
            <person name="Argimon S."/>
            <person name="Zhang W."/>
            <person name="Yang X."/>
            <person name="Jeffery I.B."/>
            <person name="Cooney J.C."/>
            <person name="Kagawa T.F."/>
            <person name="Liu W."/>
            <person name="Song Y."/>
            <person name="Salvetti E."/>
            <person name="Wrobel A."/>
            <person name="Rasinkangas P."/>
            <person name="Parkhill J."/>
            <person name="Rea M.C."/>
            <person name="O'Sullivan O."/>
            <person name="Ritari J."/>
            <person name="Douillard F.P."/>
            <person name="Paul Ross R."/>
            <person name="Yang R."/>
            <person name="Briner A.E."/>
            <person name="Felis G.E."/>
            <person name="de Vos W.M."/>
            <person name="Barrangou R."/>
            <person name="Klaenhammer T.R."/>
            <person name="Caufield P.W."/>
            <person name="Cui Y."/>
            <person name="Zhang H."/>
            <person name="O'Toole P.W."/>
        </authorList>
    </citation>
    <scope>NUCLEOTIDE SEQUENCE [LARGE SCALE GENOMIC DNA]</scope>
    <source>
        <strain evidence="1 2">DSM 16230</strain>
    </source>
</reference>
<dbReference type="STRING" id="1423801.FD50_GL000936"/>
<protein>
    <submittedName>
        <fullName evidence="1">Bifunctional glutamate--cysteine ligase glutathione synthetase</fullName>
    </submittedName>
</protein>
<dbReference type="SUPFAM" id="SSF55931">
    <property type="entry name" value="Glutamine synthetase/guanido kinase"/>
    <property type="match status" value="1"/>
</dbReference>
<dbReference type="GO" id="GO:0016874">
    <property type="term" value="F:ligase activity"/>
    <property type="evidence" value="ECO:0007669"/>
    <property type="project" value="UniProtKB-KW"/>
</dbReference>
<name>A0A0R1V7W7_9LACO</name>
<dbReference type="InterPro" id="IPR014746">
    <property type="entry name" value="Gln_synth/guanido_kin_cat_dom"/>
</dbReference>
<dbReference type="EMBL" id="AZFQ01000044">
    <property type="protein sequence ID" value="KRL97979.1"/>
    <property type="molecule type" value="Genomic_DNA"/>
</dbReference>
<dbReference type="AlphaFoldDB" id="A0A0R1V7W7"/>
<dbReference type="GeneID" id="98308297"/>
<organism evidence="1 2">
    <name type="scientific">Liquorilactobacillus satsumensis DSM 16230 = JCM 12392</name>
    <dbReference type="NCBI Taxonomy" id="1423801"/>
    <lineage>
        <taxon>Bacteria</taxon>
        <taxon>Bacillati</taxon>
        <taxon>Bacillota</taxon>
        <taxon>Bacilli</taxon>
        <taxon>Lactobacillales</taxon>
        <taxon>Lactobacillaceae</taxon>
        <taxon>Liquorilactobacillus</taxon>
    </lineage>
</organism>